<proteinExistence type="predicted"/>
<sequence>PKRLFYVAELHVHDLRTYGIHVIANPIKGNPGHALIPHMNSENRKLDKVREWAELLAVSLVYNILGPYSA</sequence>
<name>A0A3B1DT73_9ZZZZ</name>
<accession>A0A3B1DT73</accession>
<gene>
    <name evidence="1" type="ORF">MNBD_PLANCTO02-2449</name>
</gene>
<evidence type="ECO:0000313" key="1">
    <source>
        <dbReference type="EMBL" id="VAX40033.1"/>
    </source>
</evidence>
<protein>
    <submittedName>
        <fullName evidence="1">Uncharacterized protein</fullName>
    </submittedName>
</protein>
<organism evidence="1">
    <name type="scientific">hydrothermal vent metagenome</name>
    <dbReference type="NCBI Taxonomy" id="652676"/>
    <lineage>
        <taxon>unclassified sequences</taxon>
        <taxon>metagenomes</taxon>
        <taxon>ecological metagenomes</taxon>
    </lineage>
</organism>
<dbReference type="EMBL" id="UOGL01000394">
    <property type="protein sequence ID" value="VAX40033.1"/>
    <property type="molecule type" value="Genomic_DNA"/>
</dbReference>
<dbReference type="AlphaFoldDB" id="A0A3B1DT73"/>
<feature type="non-terminal residue" evidence="1">
    <location>
        <position position="1"/>
    </location>
</feature>
<reference evidence="1" key="1">
    <citation type="submission" date="2018-06" db="EMBL/GenBank/DDBJ databases">
        <authorList>
            <person name="Zhirakovskaya E."/>
        </authorList>
    </citation>
    <scope>NUCLEOTIDE SEQUENCE</scope>
</reference>